<dbReference type="EMBL" id="CP136920">
    <property type="protein sequence ID" value="WOO39502.1"/>
    <property type="molecule type" value="Genomic_DNA"/>
</dbReference>
<keyword evidence="1" id="KW-0812">Transmembrane</keyword>
<keyword evidence="1" id="KW-0472">Membrane</keyword>
<keyword evidence="1" id="KW-1133">Transmembrane helix</keyword>
<proteinExistence type="predicted"/>
<reference evidence="2 3" key="1">
    <citation type="submission" date="2023-10" db="EMBL/GenBank/DDBJ databases">
        <title>Rubellicoccus peritrichatus gen. nov., sp. nov., isolated from an algae of coral reef tank.</title>
        <authorList>
            <person name="Luo J."/>
        </authorList>
    </citation>
    <scope>NUCLEOTIDE SEQUENCE [LARGE SCALE GENOMIC DNA]</scope>
    <source>
        <strain evidence="2 3">CR14</strain>
    </source>
</reference>
<dbReference type="Proteomes" id="UP001304300">
    <property type="component" value="Chromosome"/>
</dbReference>
<evidence type="ECO:0000313" key="2">
    <source>
        <dbReference type="EMBL" id="WOO39502.1"/>
    </source>
</evidence>
<evidence type="ECO:0000256" key="1">
    <source>
        <dbReference type="SAM" id="Phobius"/>
    </source>
</evidence>
<dbReference type="RefSeq" id="WP_317831419.1">
    <property type="nucleotide sequence ID" value="NZ_CP136920.1"/>
</dbReference>
<dbReference type="AlphaFoldDB" id="A0AAQ3L8B1"/>
<organism evidence="2 3">
    <name type="scientific">Rubellicoccus peritrichatus</name>
    <dbReference type="NCBI Taxonomy" id="3080537"/>
    <lineage>
        <taxon>Bacteria</taxon>
        <taxon>Pseudomonadati</taxon>
        <taxon>Verrucomicrobiota</taxon>
        <taxon>Opitutia</taxon>
        <taxon>Puniceicoccales</taxon>
        <taxon>Cerasicoccaceae</taxon>
        <taxon>Rubellicoccus</taxon>
    </lineage>
</organism>
<accession>A0AAQ3L8B1</accession>
<gene>
    <name evidence="2" type="ORF">RZN69_12835</name>
</gene>
<protein>
    <submittedName>
        <fullName evidence="2">Uncharacterized protein</fullName>
    </submittedName>
</protein>
<feature type="transmembrane region" description="Helical" evidence="1">
    <location>
        <begin position="200"/>
        <end position="217"/>
    </location>
</feature>
<name>A0AAQ3L8B1_9BACT</name>
<dbReference type="Gene3D" id="2.60.120.260">
    <property type="entry name" value="Galactose-binding domain-like"/>
    <property type="match status" value="1"/>
</dbReference>
<sequence>MNIRYPTILTFLILANPTFGTILFSDSFENPPDVAGANPVNWTVSNSQIVVTDSRASAGSQSLFIRNGPNRLVTQSTAISIPDGGADLQFSFDFALASTTETGEGLIGFNLDFGSGFTTILNDEGQTNGYANVSPYSGSTIILPNDAGGDINFFNYTITIPATQYGAASTFAMQFNTNSSAGAENFYLDNIVVSTVPEPSIYTLLLSTFVLFVILRCRKNRGR</sequence>
<dbReference type="KEGG" id="puo:RZN69_12835"/>
<evidence type="ECO:0000313" key="3">
    <source>
        <dbReference type="Proteomes" id="UP001304300"/>
    </source>
</evidence>
<keyword evidence="3" id="KW-1185">Reference proteome</keyword>